<protein>
    <submittedName>
        <fullName evidence="1">2197_t:CDS:1</fullName>
    </submittedName>
</protein>
<dbReference type="EMBL" id="CAJVPY010045776">
    <property type="protein sequence ID" value="CAG8809994.1"/>
    <property type="molecule type" value="Genomic_DNA"/>
</dbReference>
<sequence>CCHIDITSDEDHAFSVATNSFTERDLETLSPTSSDIENNINFFTKSLTAKE</sequence>
<accession>A0A9N9K6T1</accession>
<reference evidence="1" key="1">
    <citation type="submission" date="2021-06" db="EMBL/GenBank/DDBJ databases">
        <authorList>
            <person name="Kallberg Y."/>
            <person name="Tangrot J."/>
            <person name="Rosling A."/>
        </authorList>
    </citation>
    <scope>NUCLEOTIDE SEQUENCE</scope>
    <source>
        <strain evidence="1">MA453B</strain>
    </source>
</reference>
<evidence type="ECO:0000313" key="1">
    <source>
        <dbReference type="EMBL" id="CAG8809994.1"/>
    </source>
</evidence>
<gene>
    <name evidence="1" type="ORF">DERYTH_LOCUS25207</name>
</gene>
<organism evidence="1 2">
    <name type="scientific">Dentiscutata erythropus</name>
    <dbReference type="NCBI Taxonomy" id="1348616"/>
    <lineage>
        <taxon>Eukaryota</taxon>
        <taxon>Fungi</taxon>
        <taxon>Fungi incertae sedis</taxon>
        <taxon>Mucoromycota</taxon>
        <taxon>Glomeromycotina</taxon>
        <taxon>Glomeromycetes</taxon>
        <taxon>Diversisporales</taxon>
        <taxon>Gigasporaceae</taxon>
        <taxon>Dentiscutata</taxon>
    </lineage>
</organism>
<evidence type="ECO:0000313" key="2">
    <source>
        <dbReference type="Proteomes" id="UP000789405"/>
    </source>
</evidence>
<dbReference type="Proteomes" id="UP000789405">
    <property type="component" value="Unassembled WGS sequence"/>
</dbReference>
<proteinExistence type="predicted"/>
<keyword evidence="2" id="KW-1185">Reference proteome</keyword>
<dbReference type="AlphaFoldDB" id="A0A9N9K6T1"/>
<feature type="non-terminal residue" evidence="1">
    <location>
        <position position="1"/>
    </location>
</feature>
<feature type="non-terminal residue" evidence="1">
    <location>
        <position position="51"/>
    </location>
</feature>
<comment type="caution">
    <text evidence="1">The sequence shown here is derived from an EMBL/GenBank/DDBJ whole genome shotgun (WGS) entry which is preliminary data.</text>
</comment>
<name>A0A9N9K6T1_9GLOM</name>